<dbReference type="KEGG" id="thf:MA03_06735"/>
<dbReference type="STRING" id="1550241.MA03_06735"/>
<protein>
    <recommendedName>
        <fullName evidence="2">SIS domain-containing protein</fullName>
    </recommendedName>
</protein>
<dbReference type="Proteomes" id="UP000067434">
    <property type="component" value="Chromosome"/>
</dbReference>
<evidence type="ECO:0000313" key="3">
    <source>
        <dbReference type="EMBL" id="AKG38998.1"/>
    </source>
</evidence>
<keyword evidence="4" id="KW-1185">Reference proteome</keyword>
<proteinExistence type="inferred from homology"/>
<gene>
    <name evidence="3" type="ORF">MA03_06735</name>
</gene>
<dbReference type="GO" id="GO:0097367">
    <property type="term" value="F:carbohydrate derivative binding"/>
    <property type="evidence" value="ECO:0007669"/>
    <property type="project" value="InterPro"/>
</dbReference>
<comment type="similarity">
    <text evidence="1">Belongs to the SIS family. PHI subfamily.</text>
</comment>
<dbReference type="PANTHER" id="PTHR43443">
    <property type="entry name" value="3-HEXULOSE-6-PHOSPHATE ISOMERASE"/>
    <property type="match status" value="1"/>
</dbReference>
<dbReference type="GO" id="GO:0016853">
    <property type="term" value="F:isomerase activity"/>
    <property type="evidence" value="ECO:0007669"/>
    <property type="project" value="InterPro"/>
</dbReference>
<evidence type="ECO:0000313" key="4">
    <source>
        <dbReference type="Proteomes" id="UP000067434"/>
    </source>
</evidence>
<dbReference type="PATRIC" id="fig|1550241.5.peg.1398"/>
<feature type="domain" description="SIS" evidence="2">
    <location>
        <begin position="35"/>
        <end position="187"/>
    </location>
</feature>
<dbReference type="GO" id="GO:1901135">
    <property type="term" value="P:carbohydrate derivative metabolic process"/>
    <property type="evidence" value="ECO:0007669"/>
    <property type="project" value="InterPro"/>
</dbReference>
<reference evidence="3 4" key="1">
    <citation type="journal article" date="2015" name="Stand. Genomic Sci.">
        <title>Complete genome sequence of and proposal of Thermofilum uzonense sp. nov. a novel hyperthermophilic crenarchaeon and emended description of the genus Thermofilum.</title>
        <authorList>
            <person name="Toshchakov S.V."/>
            <person name="Korzhenkov A.A."/>
            <person name="Samarov N.I."/>
            <person name="Mazunin I.O."/>
            <person name="Mozhey O.I."/>
            <person name="Shmyr I.S."/>
            <person name="Derbikova K.S."/>
            <person name="Taranov E.A."/>
            <person name="Dominova I.N."/>
            <person name="Bonch-Osmolovskaya E.A."/>
            <person name="Patrushev M.V."/>
            <person name="Podosokorskaya O.A."/>
            <person name="Kublanov I.V."/>
        </authorList>
    </citation>
    <scope>NUCLEOTIDE SEQUENCE [LARGE SCALE GENOMIC DNA]</scope>
    <source>
        <strain evidence="3 4">1807-2</strain>
    </source>
</reference>
<dbReference type="InterPro" id="IPR046348">
    <property type="entry name" value="SIS_dom_sf"/>
</dbReference>
<evidence type="ECO:0000259" key="2">
    <source>
        <dbReference type="PROSITE" id="PS51464"/>
    </source>
</evidence>
<dbReference type="AlphaFoldDB" id="A0A0F7FIG2"/>
<dbReference type="CDD" id="cd05005">
    <property type="entry name" value="SIS_PHI"/>
    <property type="match status" value="1"/>
</dbReference>
<dbReference type="Pfam" id="PF01380">
    <property type="entry name" value="SIS"/>
    <property type="match status" value="1"/>
</dbReference>
<dbReference type="PROSITE" id="PS51464">
    <property type="entry name" value="SIS"/>
    <property type="match status" value="1"/>
</dbReference>
<dbReference type="SUPFAM" id="SSF53697">
    <property type="entry name" value="SIS domain"/>
    <property type="match status" value="1"/>
</dbReference>
<dbReference type="InterPro" id="IPR017552">
    <property type="entry name" value="PHI/rmpB"/>
</dbReference>
<name>A0A0F7FIG2_9CREN</name>
<dbReference type="EMBL" id="CP009961">
    <property type="protein sequence ID" value="AKG38998.1"/>
    <property type="molecule type" value="Genomic_DNA"/>
</dbReference>
<dbReference type="PANTHER" id="PTHR43443:SF1">
    <property type="entry name" value="3-HEXULOSE-6-PHOSPHATE ISOMERASE"/>
    <property type="match status" value="1"/>
</dbReference>
<dbReference type="NCBIfam" id="TIGR03127">
    <property type="entry name" value="RuMP_HxlB"/>
    <property type="match status" value="1"/>
</dbReference>
<dbReference type="GeneID" id="25401912"/>
<dbReference type="RefSeq" id="WP_236944858.1">
    <property type="nucleotide sequence ID" value="NZ_CP009961.1"/>
</dbReference>
<dbReference type="HOGENOM" id="CLU_094236_1_1_2"/>
<dbReference type="InterPro" id="IPR001347">
    <property type="entry name" value="SIS_dom"/>
</dbReference>
<evidence type="ECO:0000256" key="1">
    <source>
        <dbReference type="ARBA" id="ARBA00009235"/>
    </source>
</evidence>
<sequence length="202" mass="21817">MAEDVKKAMNSIAEFIIKASQQIDNETTTRFLKILTSALANKNKILVLGAGRSGLVAKAFAMRLMHLGFDVYVVGETITPSVHENDVLIAVSGSGSTQIVLSVASAAKRAKATVVAVTSFEDSPLGKMSDFIVKIPGRTKVATETDYFARQVMGLYEPLAPLGTLFEDTVMIFFDGVVYALMNLLGIAEEDMKKRHANIEGI</sequence>
<dbReference type="Gene3D" id="3.40.50.10490">
    <property type="entry name" value="Glucose-6-phosphate isomerase like protein, domain 1"/>
    <property type="match status" value="1"/>
</dbReference>
<accession>A0A0F7FIG2</accession>
<organism evidence="3 4">
    <name type="scientific">Infirmifilum uzonense</name>
    <dbReference type="NCBI Taxonomy" id="1550241"/>
    <lineage>
        <taxon>Archaea</taxon>
        <taxon>Thermoproteota</taxon>
        <taxon>Thermoprotei</taxon>
        <taxon>Thermofilales</taxon>
        <taxon>Thermofilaceae</taxon>
        <taxon>Infirmifilum</taxon>
    </lineage>
</organism>